<keyword evidence="2" id="KW-0472">Membrane</keyword>
<keyword evidence="4" id="KW-1185">Reference proteome</keyword>
<comment type="caution">
    <text evidence="3">The sequence shown here is derived from an EMBL/GenBank/DDBJ whole genome shotgun (WGS) entry which is preliminary data.</text>
</comment>
<evidence type="ECO:0000256" key="2">
    <source>
        <dbReference type="SAM" id="Phobius"/>
    </source>
</evidence>
<evidence type="ECO:0000313" key="3">
    <source>
        <dbReference type="EMBL" id="GAD83021.1"/>
    </source>
</evidence>
<evidence type="ECO:0000313" key="4">
    <source>
        <dbReference type="Proteomes" id="UP000017048"/>
    </source>
</evidence>
<keyword evidence="2" id="KW-1133">Transmembrane helix</keyword>
<protein>
    <submittedName>
        <fullName evidence="3">Uncharacterized protein</fullName>
    </submittedName>
</protein>
<feature type="region of interest" description="Disordered" evidence="1">
    <location>
        <begin position="88"/>
        <end position="145"/>
    </location>
</feature>
<proteinExistence type="predicted"/>
<name>U5E9A7_NOCAS</name>
<feature type="compositionally biased region" description="Low complexity" evidence="1">
    <location>
        <begin position="91"/>
        <end position="110"/>
    </location>
</feature>
<reference evidence="3 4" key="1">
    <citation type="journal article" date="2014" name="BMC Genomics">
        <title>Genome based analysis of type-I polyketide synthase and nonribosomal peptide synthetase gene clusters in seven strains of five representative Nocardia species.</title>
        <authorList>
            <person name="Komaki H."/>
            <person name="Ichikawa N."/>
            <person name="Hosoyama A."/>
            <person name="Takahashi-Nakaguchi A."/>
            <person name="Matsuzawa T."/>
            <person name="Suzuki K."/>
            <person name="Fujita N."/>
            <person name="Gonoi T."/>
        </authorList>
    </citation>
    <scope>NUCLEOTIDE SEQUENCE [LARGE SCALE GENOMIC DNA]</scope>
    <source>
        <strain evidence="3 4">NBRC 15531</strain>
    </source>
</reference>
<feature type="transmembrane region" description="Helical" evidence="2">
    <location>
        <begin position="247"/>
        <end position="269"/>
    </location>
</feature>
<keyword evidence="2" id="KW-0812">Transmembrane</keyword>
<accession>U5E9A7</accession>
<dbReference type="Proteomes" id="UP000017048">
    <property type="component" value="Unassembled WGS sequence"/>
</dbReference>
<evidence type="ECO:0000256" key="1">
    <source>
        <dbReference type="SAM" id="MobiDB-lite"/>
    </source>
</evidence>
<dbReference type="AlphaFoldDB" id="U5E9A7"/>
<sequence length="282" mass="29404">MAGAMRRQLARQRAWGLAGMLVRRESAGTRTGLAWMLRWSTGTARSARTMGTAEATGDTGSTMRAGSTLRAGATEPTGSIHPAAAIRSAETTGDARPAGTTGRAGPAGTTSCAGPAGATSCAGPAGTTSCAGPAGTTSCARTARPRTRSELAGQLDARQLSRAAGRWLRTTVGTFAVRRTGLFGEPPGTARIHTPLTRRSPGTRIAPRTTRRQRPPLGQAGARCGDVSFVFPARHPTLPRCGRRRTLWRSVATVVVVVPMSGIIVAHHASCTRRNPRIPPVR</sequence>
<dbReference type="EMBL" id="BAFO02000017">
    <property type="protein sequence ID" value="GAD83021.1"/>
    <property type="molecule type" value="Genomic_DNA"/>
</dbReference>
<feature type="compositionally biased region" description="Polar residues" evidence="1">
    <location>
        <begin position="126"/>
        <end position="140"/>
    </location>
</feature>
<gene>
    <name evidence="3" type="ORF">NCAST_17_00030</name>
</gene>
<organism evidence="3 4">
    <name type="scientific">Nocardia asteroides NBRC 15531</name>
    <dbReference type="NCBI Taxonomy" id="1110697"/>
    <lineage>
        <taxon>Bacteria</taxon>
        <taxon>Bacillati</taxon>
        <taxon>Actinomycetota</taxon>
        <taxon>Actinomycetes</taxon>
        <taxon>Mycobacteriales</taxon>
        <taxon>Nocardiaceae</taxon>
        <taxon>Nocardia</taxon>
    </lineage>
</organism>